<keyword evidence="2" id="KW-1185">Reference proteome</keyword>
<proteinExistence type="predicted"/>
<evidence type="ECO:0000313" key="1">
    <source>
        <dbReference type="EMBL" id="KAF8778566.1"/>
    </source>
</evidence>
<gene>
    <name evidence="1" type="ORF">HNY73_015272</name>
</gene>
<organism evidence="1 2">
    <name type="scientific">Argiope bruennichi</name>
    <name type="common">Wasp spider</name>
    <name type="synonym">Aranea bruennichi</name>
    <dbReference type="NCBI Taxonomy" id="94029"/>
    <lineage>
        <taxon>Eukaryota</taxon>
        <taxon>Metazoa</taxon>
        <taxon>Ecdysozoa</taxon>
        <taxon>Arthropoda</taxon>
        <taxon>Chelicerata</taxon>
        <taxon>Arachnida</taxon>
        <taxon>Araneae</taxon>
        <taxon>Araneomorphae</taxon>
        <taxon>Entelegynae</taxon>
        <taxon>Araneoidea</taxon>
        <taxon>Araneidae</taxon>
        <taxon>Argiope</taxon>
    </lineage>
</organism>
<reference evidence="1" key="2">
    <citation type="submission" date="2020-06" db="EMBL/GenBank/DDBJ databases">
        <authorList>
            <person name="Sheffer M."/>
        </authorList>
    </citation>
    <scope>NUCLEOTIDE SEQUENCE</scope>
</reference>
<dbReference type="Proteomes" id="UP000807504">
    <property type="component" value="Unassembled WGS sequence"/>
</dbReference>
<name>A0A8T0EVZ9_ARGBR</name>
<sequence>MATNVADAGSSYTTNHDWNVISNKYFFDPENEKDTFTNHQAATGKRKEIVVDARKSPLFEVCDEVAKLSSLCSECRPKIIRPSAGFCATKLHNPIRPECSVAKATAINILPDGFSNKFLAILLDRQPQIPQVVNPRIMMARIRLPLECAILNAACLFLTEFTIKDWRRKSPLTWLPTYGICPRI</sequence>
<dbReference type="AlphaFoldDB" id="A0A8T0EVZ9"/>
<accession>A0A8T0EVZ9</accession>
<dbReference type="EMBL" id="JABXBU010002072">
    <property type="protein sequence ID" value="KAF8778566.1"/>
    <property type="molecule type" value="Genomic_DNA"/>
</dbReference>
<protein>
    <submittedName>
        <fullName evidence="1">Uncharacterized protein</fullName>
    </submittedName>
</protein>
<comment type="caution">
    <text evidence="1">The sequence shown here is derived from an EMBL/GenBank/DDBJ whole genome shotgun (WGS) entry which is preliminary data.</text>
</comment>
<reference evidence="1" key="1">
    <citation type="journal article" date="2020" name="bioRxiv">
        <title>Chromosome-level reference genome of the European wasp spider Argiope bruennichi: a resource for studies on range expansion and evolutionary adaptation.</title>
        <authorList>
            <person name="Sheffer M.M."/>
            <person name="Hoppe A."/>
            <person name="Krehenwinkel H."/>
            <person name="Uhl G."/>
            <person name="Kuss A.W."/>
            <person name="Jensen L."/>
            <person name="Jensen C."/>
            <person name="Gillespie R.G."/>
            <person name="Hoff K.J."/>
            <person name="Prost S."/>
        </authorList>
    </citation>
    <scope>NUCLEOTIDE SEQUENCE</scope>
</reference>
<evidence type="ECO:0000313" key="2">
    <source>
        <dbReference type="Proteomes" id="UP000807504"/>
    </source>
</evidence>